<dbReference type="PROSITE" id="PS51257">
    <property type="entry name" value="PROKAR_LIPOPROTEIN"/>
    <property type="match status" value="1"/>
</dbReference>
<organism evidence="2 3">
    <name type="scientific">Gaetbulibacter aquiaggeris</name>
    <dbReference type="NCBI Taxonomy" id="1735373"/>
    <lineage>
        <taxon>Bacteria</taxon>
        <taxon>Pseudomonadati</taxon>
        <taxon>Bacteroidota</taxon>
        <taxon>Flavobacteriia</taxon>
        <taxon>Flavobacteriales</taxon>
        <taxon>Flavobacteriaceae</taxon>
        <taxon>Gaetbulibacter</taxon>
    </lineage>
</organism>
<name>A0ABW7MSA0_9FLAO</name>
<evidence type="ECO:0000313" key="3">
    <source>
        <dbReference type="Proteomes" id="UP001610104"/>
    </source>
</evidence>
<evidence type="ECO:0000259" key="1">
    <source>
        <dbReference type="Pfam" id="PF14258"/>
    </source>
</evidence>
<dbReference type="Proteomes" id="UP001610104">
    <property type="component" value="Unassembled WGS sequence"/>
</dbReference>
<reference evidence="2 3" key="1">
    <citation type="submission" date="2024-02" db="EMBL/GenBank/DDBJ databases">
        <title>A Gaetbulibacter species isolated from tidal flats and genomic insights of their niches.</title>
        <authorList>
            <person name="Ye Y."/>
        </authorList>
    </citation>
    <scope>NUCLEOTIDE SEQUENCE [LARGE SCALE GENOMIC DNA]</scope>
    <source>
        <strain evidence="2 3">KEM-8</strain>
    </source>
</reference>
<dbReference type="RefSeq" id="WP_395438949.1">
    <property type="nucleotide sequence ID" value="NZ_JBAWKC010000004.1"/>
</dbReference>
<feature type="domain" description="DUF4350" evidence="1">
    <location>
        <begin position="48"/>
        <end position="246"/>
    </location>
</feature>
<gene>
    <name evidence="2" type="ORF">V8G56_13325</name>
</gene>
<dbReference type="SUPFAM" id="SSF52317">
    <property type="entry name" value="Class I glutamine amidotransferase-like"/>
    <property type="match status" value="1"/>
</dbReference>
<sequence length="252" mass="27860">MIAHYRNFTRYLLVVCFLLSLISCKNDKKTVLFEEGHGQLFKIIDSKNLGLSKLSTIFQNDAWTVETSNSEITDELLNDIDALVITGAFKSITQNEIGVIKRFLEKGGKLAVMLHIGPPVAALLHNVNVSISNGVIHETGNLIIGNDIDFKVVNLNIHELTNNLNDFTVYGGWALLPTNSNGHVVAQTSTKSWIDLNGDNKADAQQSFATIVVGTFGLGEFVVFSDDAIFQNMFLKENNYELAQNLAQWLAN</sequence>
<comment type="caution">
    <text evidence="2">The sequence shown here is derived from an EMBL/GenBank/DDBJ whole genome shotgun (WGS) entry which is preliminary data.</text>
</comment>
<accession>A0ABW7MSA0</accession>
<proteinExistence type="predicted"/>
<dbReference type="Pfam" id="PF14258">
    <property type="entry name" value="DUF4350"/>
    <property type="match status" value="1"/>
</dbReference>
<evidence type="ECO:0000313" key="2">
    <source>
        <dbReference type="EMBL" id="MFH6769728.1"/>
    </source>
</evidence>
<dbReference type="InterPro" id="IPR029062">
    <property type="entry name" value="Class_I_gatase-like"/>
</dbReference>
<keyword evidence="3" id="KW-1185">Reference proteome</keyword>
<dbReference type="EMBL" id="JBAWKC010000004">
    <property type="protein sequence ID" value="MFH6769728.1"/>
    <property type="molecule type" value="Genomic_DNA"/>
</dbReference>
<dbReference type="InterPro" id="IPR025646">
    <property type="entry name" value="DUF4350"/>
</dbReference>
<protein>
    <submittedName>
        <fullName evidence="2">DUF4350 domain-containing protein</fullName>
    </submittedName>
</protein>